<dbReference type="EMBL" id="KZ805533">
    <property type="protein sequence ID" value="PVH94481.1"/>
    <property type="molecule type" value="Genomic_DNA"/>
</dbReference>
<evidence type="ECO:0000313" key="3">
    <source>
        <dbReference type="Proteomes" id="UP000244855"/>
    </source>
</evidence>
<protein>
    <recommendedName>
        <fullName evidence="1">F-box domain-containing protein</fullName>
    </recommendedName>
</protein>
<dbReference type="PROSITE" id="PS50181">
    <property type="entry name" value="FBOX"/>
    <property type="match status" value="1"/>
</dbReference>
<dbReference type="Proteomes" id="UP000244855">
    <property type="component" value="Unassembled WGS sequence"/>
</dbReference>
<reference evidence="2 3" key="1">
    <citation type="journal article" date="2018" name="Sci. Rep.">
        <title>Comparative genomics provides insights into the lifestyle and reveals functional heterogeneity of dark septate endophytic fungi.</title>
        <authorList>
            <person name="Knapp D.G."/>
            <person name="Nemeth J.B."/>
            <person name="Barry K."/>
            <person name="Hainaut M."/>
            <person name="Henrissat B."/>
            <person name="Johnson J."/>
            <person name="Kuo A."/>
            <person name="Lim J.H.P."/>
            <person name="Lipzen A."/>
            <person name="Nolan M."/>
            <person name="Ohm R.A."/>
            <person name="Tamas L."/>
            <person name="Grigoriev I.V."/>
            <person name="Spatafora J.W."/>
            <person name="Nagy L.G."/>
            <person name="Kovacs G.M."/>
        </authorList>
    </citation>
    <scope>NUCLEOTIDE SEQUENCE [LARGE SCALE GENOMIC DNA]</scope>
    <source>
        <strain evidence="2 3">DSE2036</strain>
    </source>
</reference>
<accession>A0A2V1D8V7</accession>
<organism evidence="2 3">
    <name type="scientific">Periconia macrospinosa</name>
    <dbReference type="NCBI Taxonomy" id="97972"/>
    <lineage>
        <taxon>Eukaryota</taxon>
        <taxon>Fungi</taxon>
        <taxon>Dikarya</taxon>
        <taxon>Ascomycota</taxon>
        <taxon>Pezizomycotina</taxon>
        <taxon>Dothideomycetes</taxon>
        <taxon>Pleosporomycetidae</taxon>
        <taxon>Pleosporales</taxon>
        <taxon>Massarineae</taxon>
        <taxon>Periconiaceae</taxon>
        <taxon>Periconia</taxon>
    </lineage>
</organism>
<name>A0A2V1D8V7_9PLEO</name>
<dbReference type="SUPFAM" id="SSF52047">
    <property type="entry name" value="RNI-like"/>
    <property type="match status" value="1"/>
</dbReference>
<feature type="domain" description="F-box" evidence="1">
    <location>
        <begin position="1"/>
        <end position="45"/>
    </location>
</feature>
<proteinExistence type="predicted"/>
<evidence type="ECO:0000313" key="2">
    <source>
        <dbReference type="EMBL" id="PVH94481.1"/>
    </source>
</evidence>
<gene>
    <name evidence="2" type="ORF">DM02DRAFT_676170</name>
</gene>
<sequence length="572" mass="65110">MLLKLPAEILREIAQQVTDKEDLKSLCEVSTYLYSIAIPILYEQVTIVSKDEEHLENMPVVQTLCTSRNLLGHIKNIEFASPFHIFRGFGRCSHNRRLPDIDTEEDLLPENSCFIRLSANVVTLLEGCPNNNLQSFTWGLGTCIPQEIIGSSGLLTLKQKQIESMQLITAGSCYGNLTSQSPMNLSGFTRLKKLSWKGMKSENDWETLKNTLKQSSHQLVELELDFVEWVRLKSGLFTDDKPGSSFTRPKPPQGTPRMFPALQVLSLSEFMFESDAMYLAYAFDFALLRSLKLNYSCWKEFLLGSRLNRPSRLKCLEIGIDIPIYDGEAEKLIPEFLQSFNGLEQLALLTCSPSPTLDIWRAALHHKSTLKAFVHHQRDYIQNDDLGFEEYCDNPNLSLALVEEEVAGWTENPSENPLSEFNLEFLGICLDPKLLERVLAPIAKTSSLRVLHIRQSPTHFQFASWGLHDDRKGTDESGAVKLHKILHDFAQWAFGPEGLPSLKVIVYGDFSFQGRYAETHVFLYRNAELHQMQEQCDACETYHHFSRGDWQKDLLDKYSSSLAACPFGHLMQ</sequence>
<dbReference type="AlphaFoldDB" id="A0A2V1D8V7"/>
<dbReference type="OrthoDB" id="3785457at2759"/>
<keyword evidence="3" id="KW-1185">Reference proteome</keyword>
<evidence type="ECO:0000259" key="1">
    <source>
        <dbReference type="PROSITE" id="PS50181"/>
    </source>
</evidence>
<dbReference type="InterPro" id="IPR001810">
    <property type="entry name" value="F-box_dom"/>
</dbReference>